<protein>
    <submittedName>
        <fullName evidence="1">Uncharacterized protein</fullName>
    </submittedName>
</protein>
<evidence type="ECO:0000313" key="2">
    <source>
        <dbReference type="Proteomes" id="UP000585474"/>
    </source>
</evidence>
<dbReference type="Proteomes" id="UP000585474">
    <property type="component" value="Unassembled WGS sequence"/>
</dbReference>
<keyword evidence="2" id="KW-1185">Reference proteome</keyword>
<dbReference type="AlphaFoldDB" id="A0A7J0FDW0"/>
<name>A0A7J0FDW0_9ERIC</name>
<dbReference type="PANTHER" id="PTHR45927:SF13">
    <property type="entry name" value="PROTEIN LYK2"/>
    <property type="match status" value="1"/>
</dbReference>
<gene>
    <name evidence="1" type="ORF">Acr_11g0009120</name>
</gene>
<evidence type="ECO:0000313" key="1">
    <source>
        <dbReference type="EMBL" id="GFY96606.1"/>
    </source>
</evidence>
<organism evidence="1 2">
    <name type="scientific">Actinidia rufa</name>
    <dbReference type="NCBI Taxonomy" id="165716"/>
    <lineage>
        <taxon>Eukaryota</taxon>
        <taxon>Viridiplantae</taxon>
        <taxon>Streptophyta</taxon>
        <taxon>Embryophyta</taxon>
        <taxon>Tracheophyta</taxon>
        <taxon>Spermatophyta</taxon>
        <taxon>Magnoliopsida</taxon>
        <taxon>eudicotyledons</taxon>
        <taxon>Gunneridae</taxon>
        <taxon>Pentapetalae</taxon>
        <taxon>asterids</taxon>
        <taxon>Ericales</taxon>
        <taxon>Actinidiaceae</taxon>
        <taxon>Actinidia</taxon>
    </lineage>
</organism>
<sequence length="342" mass="37933">MITTLSPHLDPSVFSSSGYCPLLWNTTFQIVKTPHLMKTSPSIARQMNPKTTLKTIIFSSNTKFVPKDQPFLVPIQCVCNGGGFFEAELTRTALKGESFDDIASSWEGLTDCEAIREKKPDSVAVESWREGEGDLVLDLALALALKFNLTSEAIVSANNRSGATGIAILAAFWVIQWRRKKEISGKMVDLELQQLGLSIRTTSEKVSFDHGSQGTLDGPIFVESTPRKWLVETYTVEELRKATKDFSSSNLIEGSVFHRRLNGKNLAIKGTKPRLWLKSICQVRIPQSQGLAPPWAGDEEPLHRLQLLFPKLEPTAKKSASTSPWPYITCTTSQSLVMFTVT</sequence>
<dbReference type="PANTHER" id="PTHR45927">
    <property type="entry name" value="LYSM-DOMAIN RECEPTOR-LIKE KINASE-RELATED"/>
    <property type="match status" value="1"/>
</dbReference>
<dbReference type="InterPro" id="IPR052611">
    <property type="entry name" value="Plant_RLK_LysM"/>
</dbReference>
<proteinExistence type="predicted"/>
<dbReference type="EMBL" id="BJWL01000011">
    <property type="protein sequence ID" value="GFY96606.1"/>
    <property type="molecule type" value="Genomic_DNA"/>
</dbReference>
<comment type="caution">
    <text evidence="1">The sequence shown here is derived from an EMBL/GenBank/DDBJ whole genome shotgun (WGS) entry which is preliminary data.</text>
</comment>
<accession>A0A7J0FDW0</accession>
<reference evidence="1 2" key="1">
    <citation type="submission" date="2019-07" db="EMBL/GenBank/DDBJ databases">
        <title>De Novo Assembly of kiwifruit Actinidia rufa.</title>
        <authorList>
            <person name="Sugita-Konishi S."/>
            <person name="Sato K."/>
            <person name="Mori E."/>
            <person name="Abe Y."/>
            <person name="Kisaki G."/>
            <person name="Hamano K."/>
            <person name="Suezawa K."/>
            <person name="Otani M."/>
            <person name="Fukuda T."/>
            <person name="Manabe T."/>
            <person name="Gomi K."/>
            <person name="Tabuchi M."/>
            <person name="Akimitsu K."/>
            <person name="Kataoka I."/>
        </authorList>
    </citation>
    <scope>NUCLEOTIDE SEQUENCE [LARGE SCALE GENOMIC DNA]</scope>
    <source>
        <strain evidence="2">cv. Fuchu</strain>
    </source>
</reference>